<dbReference type="EMBL" id="JBBPFD010000014">
    <property type="protein sequence ID" value="KAK7899555.1"/>
    <property type="molecule type" value="Genomic_DNA"/>
</dbReference>
<organism evidence="2 3">
    <name type="scientific">Mugilogobius chulae</name>
    <name type="common">yellowstripe goby</name>
    <dbReference type="NCBI Taxonomy" id="88201"/>
    <lineage>
        <taxon>Eukaryota</taxon>
        <taxon>Metazoa</taxon>
        <taxon>Chordata</taxon>
        <taxon>Craniata</taxon>
        <taxon>Vertebrata</taxon>
        <taxon>Euteleostomi</taxon>
        <taxon>Actinopterygii</taxon>
        <taxon>Neopterygii</taxon>
        <taxon>Teleostei</taxon>
        <taxon>Neoteleostei</taxon>
        <taxon>Acanthomorphata</taxon>
        <taxon>Gobiaria</taxon>
        <taxon>Gobiiformes</taxon>
        <taxon>Gobioidei</taxon>
        <taxon>Gobiidae</taxon>
        <taxon>Gobionellinae</taxon>
        <taxon>Mugilogobius</taxon>
    </lineage>
</organism>
<feature type="compositionally biased region" description="Low complexity" evidence="1">
    <location>
        <begin position="121"/>
        <end position="138"/>
    </location>
</feature>
<dbReference type="Proteomes" id="UP001460270">
    <property type="component" value="Unassembled WGS sequence"/>
</dbReference>
<dbReference type="AlphaFoldDB" id="A0AAW0NLZ1"/>
<sequence length="138" mass="15429">MLLNSTSRPPMLPARHRIHLRSRRTRTKPETQLELCLNVPDLGQVTGARLTGLGGNEMWSQCPKQVQDKTEFKDSRHQVQSACLSLRRDQDLKKAFYLRTVEKAPTSAPAPTSKPRPSLPLSPALYSSSLSTSKPRPV</sequence>
<keyword evidence="3" id="KW-1185">Reference proteome</keyword>
<protein>
    <submittedName>
        <fullName evidence="2">Uncharacterized protein</fullName>
    </submittedName>
</protein>
<reference evidence="3" key="1">
    <citation type="submission" date="2024-04" db="EMBL/GenBank/DDBJ databases">
        <title>Salinicola lusitanus LLJ914,a marine bacterium isolated from the Okinawa Trough.</title>
        <authorList>
            <person name="Li J."/>
        </authorList>
    </citation>
    <scope>NUCLEOTIDE SEQUENCE [LARGE SCALE GENOMIC DNA]</scope>
</reference>
<gene>
    <name evidence="2" type="ORF">WMY93_020408</name>
</gene>
<evidence type="ECO:0000313" key="3">
    <source>
        <dbReference type="Proteomes" id="UP001460270"/>
    </source>
</evidence>
<proteinExistence type="predicted"/>
<evidence type="ECO:0000256" key="1">
    <source>
        <dbReference type="SAM" id="MobiDB-lite"/>
    </source>
</evidence>
<comment type="caution">
    <text evidence="2">The sequence shown here is derived from an EMBL/GenBank/DDBJ whole genome shotgun (WGS) entry which is preliminary data.</text>
</comment>
<evidence type="ECO:0000313" key="2">
    <source>
        <dbReference type="EMBL" id="KAK7899555.1"/>
    </source>
</evidence>
<accession>A0AAW0NLZ1</accession>
<feature type="region of interest" description="Disordered" evidence="1">
    <location>
        <begin position="101"/>
        <end position="138"/>
    </location>
</feature>
<name>A0AAW0NLZ1_9GOBI</name>